<dbReference type="InterPro" id="IPR044855">
    <property type="entry name" value="CoA-Trfase_III_dom3_sf"/>
</dbReference>
<evidence type="ECO:0000313" key="3">
    <source>
        <dbReference type="Proteomes" id="UP001212803"/>
    </source>
</evidence>
<dbReference type="RefSeq" id="WP_270056147.1">
    <property type="nucleotide sequence ID" value="NZ_CP115149.1"/>
</dbReference>
<organism evidence="2 3">
    <name type="scientific">Tepidiforma flava</name>
    <dbReference type="NCBI Taxonomy" id="3004094"/>
    <lineage>
        <taxon>Bacteria</taxon>
        <taxon>Bacillati</taxon>
        <taxon>Chloroflexota</taxon>
        <taxon>Tepidiformia</taxon>
        <taxon>Tepidiformales</taxon>
        <taxon>Tepidiformaceae</taxon>
        <taxon>Tepidiforma</taxon>
    </lineage>
</organism>
<reference evidence="2 3" key="1">
    <citation type="journal article" date="2023" name="ISME J.">
        <title>Thermophilic Dehalococcoidia with unusual traits shed light on an unexpected past.</title>
        <authorList>
            <person name="Palmer M."/>
            <person name="Covington J.K."/>
            <person name="Zhou E.M."/>
            <person name="Thomas S.C."/>
            <person name="Habib N."/>
            <person name="Seymour C.O."/>
            <person name="Lai D."/>
            <person name="Johnston J."/>
            <person name="Hashimi A."/>
            <person name="Jiao J.Y."/>
            <person name="Muok A.R."/>
            <person name="Liu L."/>
            <person name="Xian W.D."/>
            <person name="Zhi X.Y."/>
            <person name="Li M.M."/>
            <person name="Silva L.P."/>
            <person name="Bowen B.P."/>
            <person name="Louie K."/>
            <person name="Briegel A."/>
            <person name="Pett-Ridge J."/>
            <person name="Weber P.K."/>
            <person name="Tocheva E.I."/>
            <person name="Woyke T."/>
            <person name="Northen T.R."/>
            <person name="Mayali X."/>
            <person name="Li W.J."/>
            <person name="Hedlund B.P."/>
        </authorList>
    </citation>
    <scope>NUCLEOTIDE SEQUENCE [LARGE SCALE GENOMIC DNA]</scope>
    <source>
        <strain evidence="2 3">YIM 72310</strain>
    </source>
</reference>
<dbReference type="GO" id="GO:0016740">
    <property type="term" value="F:transferase activity"/>
    <property type="evidence" value="ECO:0007669"/>
    <property type="project" value="UniProtKB-KW"/>
</dbReference>
<dbReference type="InterPro" id="IPR023606">
    <property type="entry name" value="CoA-Trfase_III_dom_1_sf"/>
</dbReference>
<gene>
    <name evidence="2" type="ORF">O0235_12690</name>
</gene>
<sequence length="414" mass="45619">MPQGRRHEQEVGRMQALDDVRVLDLTHHIAGPYATRLLADLGADVIKIEKPGGDIARQLPPFKGGVPHPERSGLFFYLNCNKRSVVLDLREPAGKAALEALAKTAHVVVENFAPGTLDRLGVGVDFFRRINLALPVVSISNFGQTGPYRDYRLSELTLYGFAGEMYSMGLTEREPVKMAGTAALFESGAAASVAIMGALWAAKRFGIGQHVDVSLAETHFGGVDRRHATAIAYQFSGRKTIRAAGGGAGMPQGIYPCADGYVEFTNAALRPDRVDDMLGHPEWNQDPRFNDPVQRLDPAVIEEWNVYFLTWCLERTKREIWAEARRAKVLCGPLFSMEDLFEDDHFRDRGFWARAEHPELGEVEFPGRPFLMGKGGWQLRRVAPLLGQHTGEVLREAGVDDATISQVLAGGGAR</sequence>
<protein>
    <submittedName>
        <fullName evidence="2">CoA transferase</fullName>
    </submittedName>
</protein>
<dbReference type="PANTHER" id="PTHR48207:SF3">
    <property type="entry name" value="SUCCINATE--HYDROXYMETHYLGLUTARATE COA-TRANSFERASE"/>
    <property type="match status" value="1"/>
</dbReference>
<dbReference type="EMBL" id="CP115149">
    <property type="protein sequence ID" value="WBL35622.1"/>
    <property type="molecule type" value="Genomic_DNA"/>
</dbReference>
<dbReference type="InterPro" id="IPR050483">
    <property type="entry name" value="CoA-transferase_III_domain"/>
</dbReference>
<dbReference type="Gene3D" id="3.40.50.10540">
    <property type="entry name" value="Crotonobetainyl-coa:carnitine coa-transferase, domain 1"/>
    <property type="match status" value="1"/>
</dbReference>
<dbReference type="Gene3D" id="3.30.1540.10">
    <property type="entry name" value="formyl-coa transferase, domain 3"/>
    <property type="match status" value="1"/>
</dbReference>
<evidence type="ECO:0000256" key="1">
    <source>
        <dbReference type="ARBA" id="ARBA00022679"/>
    </source>
</evidence>
<name>A0ABY7M648_9CHLR</name>
<dbReference type="InterPro" id="IPR003673">
    <property type="entry name" value="CoA-Trfase_fam_III"/>
</dbReference>
<evidence type="ECO:0000313" key="2">
    <source>
        <dbReference type="EMBL" id="WBL35622.1"/>
    </source>
</evidence>
<proteinExistence type="predicted"/>
<keyword evidence="1 2" id="KW-0808">Transferase</keyword>
<accession>A0ABY7M648</accession>
<dbReference type="SUPFAM" id="SSF89796">
    <property type="entry name" value="CoA-transferase family III (CaiB/BaiF)"/>
    <property type="match status" value="1"/>
</dbReference>
<keyword evidence="3" id="KW-1185">Reference proteome</keyword>
<dbReference type="PANTHER" id="PTHR48207">
    <property type="entry name" value="SUCCINATE--HYDROXYMETHYLGLUTARATE COA-TRANSFERASE"/>
    <property type="match status" value="1"/>
</dbReference>
<dbReference type="Pfam" id="PF02515">
    <property type="entry name" value="CoA_transf_3"/>
    <property type="match status" value="1"/>
</dbReference>
<dbReference type="Proteomes" id="UP001212803">
    <property type="component" value="Chromosome"/>
</dbReference>